<dbReference type="EMBL" id="CM037617">
    <property type="protein sequence ID" value="KAH8005070.1"/>
    <property type="molecule type" value="Genomic_DNA"/>
</dbReference>
<sequence>MESSDEPFLSDGNNAFDLPPQHPMASVCLTDCPAGVLGAMKTQNKKNMLLKDMQRGSQKSCKTPLDAASLACQDHQVPWPWLTKAARKPTAPSTNMEPDQDTQEVPLSDGKKEEGEFSSEEEEESKADPSPPHIVSVDDFQYLLSKAIMTLGLSEEHDCSTDEKELKFKPKGPKEFFPRSTCTDKVSPFLEYFDTTVRVEWQNLMADKQPPVFTKKLYCLNKQAMEMLESPLVDVPVVALQSSDLFSVDGRGNVRDPLDRKVEFATKNAMKPQP</sequence>
<gene>
    <name evidence="1" type="ORF">K3G42_023260</name>
</gene>
<accession>A0ACB8FHR6</accession>
<name>A0ACB8FHR6_9SAUR</name>
<proteinExistence type="predicted"/>
<dbReference type="Proteomes" id="UP000827872">
    <property type="component" value="Linkage Group LG04"/>
</dbReference>
<protein>
    <submittedName>
        <fullName evidence="1">Uncharacterized protein</fullName>
    </submittedName>
</protein>
<reference evidence="1" key="1">
    <citation type="submission" date="2021-08" db="EMBL/GenBank/DDBJ databases">
        <title>The first chromosome-level gecko genome reveals the dynamic sex chromosomes of Neotropical dwarf geckos (Sphaerodactylidae: Sphaerodactylus).</title>
        <authorList>
            <person name="Pinto B.J."/>
            <person name="Keating S.E."/>
            <person name="Gamble T."/>
        </authorList>
    </citation>
    <scope>NUCLEOTIDE SEQUENCE</scope>
    <source>
        <strain evidence="1">TG3544</strain>
    </source>
</reference>
<evidence type="ECO:0000313" key="1">
    <source>
        <dbReference type="EMBL" id="KAH8005070.1"/>
    </source>
</evidence>
<keyword evidence="2" id="KW-1185">Reference proteome</keyword>
<comment type="caution">
    <text evidence="1">The sequence shown here is derived from an EMBL/GenBank/DDBJ whole genome shotgun (WGS) entry which is preliminary data.</text>
</comment>
<evidence type="ECO:0000313" key="2">
    <source>
        <dbReference type="Proteomes" id="UP000827872"/>
    </source>
</evidence>
<organism evidence="1 2">
    <name type="scientific">Sphaerodactylus townsendi</name>
    <dbReference type="NCBI Taxonomy" id="933632"/>
    <lineage>
        <taxon>Eukaryota</taxon>
        <taxon>Metazoa</taxon>
        <taxon>Chordata</taxon>
        <taxon>Craniata</taxon>
        <taxon>Vertebrata</taxon>
        <taxon>Euteleostomi</taxon>
        <taxon>Lepidosauria</taxon>
        <taxon>Squamata</taxon>
        <taxon>Bifurcata</taxon>
        <taxon>Gekkota</taxon>
        <taxon>Sphaerodactylidae</taxon>
        <taxon>Sphaerodactylus</taxon>
    </lineage>
</organism>